<sequence length="298" mass="33817">MLDFRLKVFYVVAKRLNFTKAAEELFISQPAVSKHIHEIETHYKSKFFERNGSRIKLTPAGSILLKCAEEIFNIHRNIEFELAALKKDVKGTLHIGASTTVAQYFIPAYLASFKQKFPNLKISLCVNNTEHVENLLIENKINLAIVEGHTKRKNLKYLPLVKDEIVLCTRSSNHASNKAMITLKDLQQLPIVIREGGSGSREVIVAALKKAGIAVSSLKIDMEFESTESIKSYLLSSNSYAFLSINAIFNELKNGVLKIVDVKDLEIQRYFYFVTQQGDTHFLNDVFLKHLTLNNLKL</sequence>
<dbReference type="PROSITE" id="PS50931">
    <property type="entry name" value="HTH_LYSR"/>
    <property type="match status" value="1"/>
</dbReference>
<dbReference type="InterPro" id="IPR000847">
    <property type="entry name" value="LysR_HTH_N"/>
</dbReference>
<evidence type="ECO:0000256" key="3">
    <source>
        <dbReference type="ARBA" id="ARBA00023125"/>
    </source>
</evidence>
<dbReference type="RefSeq" id="WP_091520370.1">
    <property type="nucleotide sequence ID" value="NZ_FOVI01000005.1"/>
</dbReference>
<dbReference type="Gene3D" id="1.10.10.10">
    <property type="entry name" value="Winged helix-like DNA-binding domain superfamily/Winged helix DNA-binding domain"/>
    <property type="match status" value="1"/>
</dbReference>
<organism evidence="6 7">
    <name type="scientific">Paenimyroides ummariense</name>
    <dbReference type="NCBI Taxonomy" id="913024"/>
    <lineage>
        <taxon>Bacteria</taxon>
        <taxon>Pseudomonadati</taxon>
        <taxon>Bacteroidota</taxon>
        <taxon>Flavobacteriia</taxon>
        <taxon>Flavobacteriales</taxon>
        <taxon>Flavobacteriaceae</taxon>
        <taxon>Paenimyroides</taxon>
    </lineage>
</organism>
<keyword evidence="7" id="KW-1185">Reference proteome</keyword>
<dbReference type="SUPFAM" id="SSF53850">
    <property type="entry name" value="Periplasmic binding protein-like II"/>
    <property type="match status" value="1"/>
</dbReference>
<dbReference type="PRINTS" id="PR00039">
    <property type="entry name" value="HTHLYSR"/>
</dbReference>
<gene>
    <name evidence="6" type="ORF">SAMN05421741_105103</name>
</gene>
<dbReference type="Pfam" id="PF03466">
    <property type="entry name" value="LysR_substrate"/>
    <property type="match status" value="1"/>
</dbReference>
<evidence type="ECO:0000313" key="6">
    <source>
        <dbReference type="EMBL" id="SFN43189.1"/>
    </source>
</evidence>
<dbReference type="GO" id="GO:0000976">
    <property type="term" value="F:transcription cis-regulatory region binding"/>
    <property type="evidence" value="ECO:0007669"/>
    <property type="project" value="TreeGrafter"/>
</dbReference>
<proteinExistence type="inferred from homology"/>
<reference evidence="7" key="1">
    <citation type="submission" date="2016-10" db="EMBL/GenBank/DDBJ databases">
        <authorList>
            <person name="Varghese N."/>
            <person name="Submissions S."/>
        </authorList>
    </citation>
    <scope>NUCLEOTIDE SEQUENCE [LARGE SCALE GENOMIC DNA]</scope>
    <source>
        <strain evidence="7">DS-12</strain>
    </source>
</reference>
<dbReference type="STRING" id="913024.SAMN05421741_105103"/>
<dbReference type="InterPro" id="IPR036390">
    <property type="entry name" value="WH_DNA-bd_sf"/>
</dbReference>
<accession>A0A1I4YZS2</accession>
<protein>
    <submittedName>
        <fullName evidence="6">DNA-binding transcriptional regulator, LysR family</fullName>
    </submittedName>
</protein>
<evidence type="ECO:0000259" key="5">
    <source>
        <dbReference type="PROSITE" id="PS50931"/>
    </source>
</evidence>
<dbReference type="Proteomes" id="UP000199036">
    <property type="component" value="Unassembled WGS sequence"/>
</dbReference>
<dbReference type="AlphaFoldDB" id="A0A1I4YZS2"/>
<dbReference type="EMBL" id="FOVI01000005">
    <property type="protein sequence ID" value="SFN43189.1"/>
    <property type="molecule type" value="Genomic_DNA"/>
</dbReference>
<evidence type="ECO:0000313" key="7">
    <source>
        <dbReference type="Proteomes" id="UP000199036"/>
    </source>
</evidence>
<keyword evidence="4" id="KW-0804">Transcription</keyword>
<evidence type="ECO:0000256" key="2">
    <source>
        <dbReference type="ARBA" id="ARBA00023015"/>
    </source>
</evidence>
<dbReference type="InterPro" id="IPR036388">
    <property type="entry name" value="WH-like_DNA-bd_sf"/>
</dbReference>
<feature type="domain" description="HTH lysR-type" evidence="5">
    <location>
        <begin position="1"/>
        <end position="58"/>
    </location>
</feature>
<evidence type="ECO:0000256" key="4">
    <source>
        <dbReference type="ARBA" id="ARBA00023163"/>
    </source>
</evidence>
<comment type="similarity">
    <text evidence="1">Belongs to the LysR transcriptional regulatory family.</text>
</comment>
<dbReference type="GO" id="GO:0003700">
    <property type="term" value="F:DNA-binding transcription factor activity"/>
    <property type="evidence" value="ECO:0007669"/>
    <property type="project" value="InterPro"/>
</dbReference>
<keyword evidence="3 6" id="KW-0238">DNA-binding</keyword>
<keyword evidence="2" id="KW-0805">Transcription regulation</keyword>
<evidence type="ECO:0000256" key="1">
    <source>
        <dbReference type="ARBA" id="ARBA00009437"/>
    </source>
</evidence>
<dbReference type="Pfam" id="PF00126">
    <property type="entry name" value="HTH_1"/>
    <property type="match status" value="1"/>
</dbReference>
<dbReference type="SUPFAM" id="SSF46785">
    <property type="entry name" value="Winged helix' DNA-binding domain"/>
    <property type="match status" value="1"/>
</dbReference>
<dbReference type="InterPro" id="IPR005119">
    <property type="entry name" value="LysR_subst-bd"/>
</dbReference>
<name>A0A1I4YZS2_9FLAO</name>
<dbReference type="PANTHER" id="PTHR30126:SF39">
    <property type="entry name" value="HTH-TYPE TRANSCRIPTIONAL REGULATOR CYSL"/>
    <property type="match status" value="1"/>
</dbReference>
<dbReference type="Gene3D" id="3.40.190.290">
    <property type="match status" value="1"/>
</dbReference>
<dbReference type="PANTHER" id="PTHR30126">
    <property type="entry name" value="HTH-TYPE TRANSCRIPTIONAL REGULATOR"/>
    <property type="match status" value="1"/>
</dbReference>
<dbReference type="OrthoDB" id="9785745at2"/>